<organism evidence="3 4">
    <name type="scientific">Genlisea aurea</name>
    <dbReference type="NCBI Taxonomy" id="192259"/>
    <lineage>
        <taxon>Eukaryota</taxon>
        <taxon>Viridiplantae</taxon>
        <taxon>Streptophyta</taxon>
        <taxon>Embryophyta</taxon>
        <taxon>Tracheophyta</taxon>
        <taxon>Spermatophyta</taxon>
        <taxon>Magnoliopsida</taxon>
        <taxon>eudicotyledons</taxon>
        <taxon>Gunneridae</taxon>
        <taxon>Pentapetalae</taxon>
        <taxon>asterids</taxon>
        <taxon>lamiids</taxon>
        <taxon>Lamiales</taxon>
        <taxon>Lentibulariaceae</taxon>
        <taxon>Genlisea</taxon>
    </lineage>
</organism>
<dbReference type="PANTHER" id="PTHR31371">
    <property type="entry name" value="BNAC09G50660D PROTEIN"/>
    <property type="match status" value="1"/>
</dbReference>
<dbReference type="Pfam" id="PF11961">
    <property type="entry name" value="DUF3475"/>
    <property type="match status" value="1"/>
</dbReference>
<sequence>ITSKSPTVGVLCFEASGLMSKLIHLWQRSSEIGISRLRIESIHVEGVRKIVSNDDAFLLGLACAEMIESLRWIGESIAWISAKCQDPNLRSFRELFHQFADSGRDPHNWLLGSKEMESRIKTMNRLVAATAALQKRMDELLTLENGFRKLVQQQRRHDGDAQRRLIELQQRILREKQEAASLKEKSLWSRSFDTVASHLITSAFTIVARVKLVFGVGHVAPLSRSPSSSSALVYPSESDDSVIHEFSSSSPAIHFEDGEEEEEGIFRMNSRKLRPPESTLGAAGLSLHYANLIMLMEKMIRSPQLIGADARDALYSMLPNSIRTSLRARLKGVVGFPATDPVLATEWRNALHRILGWLSPLAHNMIEWHNERSFEHRKQLMPRTTDNDVLLLQTLCFANTHKTEAAITEMLVGLNYVWRFRKQMNA</sequence>
<accession>S8D2E3</accession>
<feature type="domain" description="DUF668" evidence="1">
    <location>
        <begin position="279"/>
        <end position="366"/>
    </location>
</feature>
<evidence type="ECO:0000313" key="3">
    <source>
        <dbReference type="EMBL" id="EPS73879.1"/>
    </source>
</evidence>
<feature type="domain" description="DUF3475" evidence="2">
    <location>
        <begin position="10"/>
        <end position="66"/>
    </location>
</feature>
<protein>
    <recommendedName>
        <fullName evidence="5">DUF668 domain-containing protein</fullName>
    </recommendedName>
</protein>
<comment type="caution">
    <text evidence="3">The sequence shown here is derived from an EMBL/GenBank/DDBJ whole genome shotgun (WGS) entry which is preliminary data.</text>
</comment>
<gene>
    <name evidence="3" type="ORF">M569_00874</name>
</gene>
<evidence type="ECO:0000259" key="2">
    <source>
        <dbReference type="Pfam" id="PF11961"/>
    </source>
</evidence>
<feature type="non-terminal residue" evidence="3">
    <location>
        <position position="426"/>
    </location>
</feature>
<evidence type="ECO:0000313" key="4">
    <source>
        <dbReference type="Proteomes" id="UP000015453"/>
    </source>
</evidence>
<dbReference type="EMBL" id="AUSU01000263">
    <property type="protein sequence ID" value="EPS73879.1"/>
    <property type="molecule type" value="Genomic_DNA"/>
</dbReference>
<dbReference type="PANTHER" id="PTHR31371:SF14">
    <property type="entry name" value="SIMILARITY TO UNKNOWN PROTEIN"/>
    <property type="match status" value="1"/>
</dbReference>
<dbReference type="AlphaFoldDB" id="S8D2E3"/>
<evidence type="ECO:0000259" key="1">
    <source>
        <dbReference type="Pfam" id="PF05003"/>
    </source>
</evidence>
<name>S8D2E3_9LAMI</name>
<evidence type="ECO:0008006" key="5">
    <source>
        <dbReference type="Google" id="ProtNLM"/>
    </source>
</evidence>
<keyword evidence="4" id="KW-1185">Reference proteome</keyword>
<dbReference type="GO" id="GO:0045927">
    <property type="term" value="P:positive regulation of growth"/>
    <property type="evidence" value="ECO:0007669"/>
    <property type="project" value="InterPro"/>
</dbReference>
<dbReference type="InterPro" id="IPR021864">
    <property type="entry name" value="DUF3475"/>
</dbReference>
<feature type="non-terminal residue" evidence="3">
    <location>
        <position position="1"/>
    </location>
</feature>
<dbReference type="InterPro" id="IPR007700">
    <property type="entry name" value="DUF668"/>
</dbReference>
<proteinExistence type="predicted"/>
<reference evidence="3 4" key="1">
    <citation type="journal article" date="2013" name="BMC Genomics">
        <title>The miniature genome of a carnivorous plant Genlisea aurea contains a low number of genes and short non-coding sequences.</title>
        <authorList>
            <person name="Leushkin E.V."/>
            <person name="Sutormin R.A."/>
            <person name="Nabieva E.R."/>
            <person name="Penin A.A."/>
            <person name="Kondrashov A.S."/>
            <person name="Logacheva M.D."/>
        </authorList>
    </citation>
    <scope>NUCLEOTIDE SEQUENCE [LARGE SCALE GENOMIC DNA]</scope>
</reference>
<dbReference type="Proteomes" id="UP000015453">
    <property type="component" value="Unassembled WGS sequence"/>
</dbReference>
<dbReference type="Pfam" id="PF05003">
    <property type="entry name" value="DUF668"/>
    <property type="match status" value="1"/>
</dbReference>
<dbReference type="OrthoDB" id="2018987at2759"/>